<comment type="subcellular location">
    <subcellularLocation>
        <location evidence="2">Cell membrane</location>
        <topology evidence="2">Lipid-anchor</topology>
    </subcellularLocation>
</comment>
<dbReference type="SUPFAM" id="SSF56954">
    <property type="entry name" value="Outer membrane efflux proteins (OEP)"/>
    <property type="match status" value="1"/>
</dbReference>
<comment type="caution">
    <text evidence="4">The sequence shown here is derived from an EMBL/GenBank/DDBJ whole genome shotgun (WGS) entry which is preliminary data.</text>
</comment>
<evidence type="ECO:0000313" key="5">
    <source>
        <dbReference type="Proteomes" id="UP001319180"/>
    </source>
</evidence>
<comment type="similarity">
    <text evidence="1 2">Belongs to the outer membrane factor (OMF) (TC 1.B.17) family.</text>
</comment>
<dbReference type="NCBIfam" id="TIGR01845">
    <property type="entry name" value="outer_NodT"/>
    <property type="match status" value="1"/>
</dbReference>
<reference evidence="4 5" key="1">
    <citation type="submission" date="2021-05" db="EMBL/GenBank/DDBJ databases">
        <title>A Polyphasic approach of four new species of the genus Ohtaekwangia: Ohtaekwangia histidinii sp. nov., Ohtaekwangia cretensis sp. nov., Ohtaekwangia indiensis sp. nov., Ohtaekwangia reichenbachii sp. nov. from diverse environment.</title>
        <authorList>
            <person name="Octaviana S."/>
        </authorList>
    </citation>
    <scope>NUCLEOTIDE SEQUENCE [LARGE SCALE GENOMIC DNA]</scope>
    <source>
        <strain evidence="4 5">PWU37</strain>
    </source>
</reference>
<name>A0AAP2D631_9BACT</name>
<feature type="coiled-coil region" evidence="3">
    <location>
        <begin position="71"/>
        <end position="98"/>
    </location>
</feature>
<feature type="coiled-coil region" evidence="3">
    <location>
        <begin position="406"/>
        <end position="469"/>
    </location>
</feature>
<dbReference type="PANTHER" id="PTHR30203">
    <property type="entry name" value="OUTER MEMBRANE CATION EFFLUX PROTEIN"/>
    <property type="match status" value="1"/>
</dbReference>
<keyword evidence="2" id="KW-0564">Palmitate</keyword>
<keyword evidence="2" id="KW-0472">Membrane</keyword>
<protein>
    <submittedName>
        <fullName evidence="4">TolC family protein</fullName>
    </submittedName>
</protein>
<dbReference type="PANTHER" id="PTHR30203:SF30">
    <property type="entry name" value="OUTER MEMBRANE PROTEIN-RELATED"/>
    <property type="match status" value="1"/>
</dbReference>
<keyword evidence="2" id="KW-0812">Transmembrane</keyword>
<evidence type="ECO:0000256" key="2">
    <source>
        <dbReference type="RuleBase" id="RU362097"/>
    </source>
</evidence>
<keyword evidence="2" id="KW-0449">Lipoprotein</keyword>
<dbReference type="Proteomes" id="UP001319180">
    <property type="component" value="Unassembled WGS sequence"/>
</dbReference>
<dbReference type="EMBL" id="JAHESC010000005">
    <property type="protein sequence ID" value="MBT1685998.1"/>
    <property type="molecule type" value="Genomic_DNA"/>
</dbReference>
<keyword evidence="2" id="KW-1134">Transmembrane beta strand</keyword>
<dbReference type="GO" id="GO:0015562">
    <property type="term" value="F:efflux transmembrane transporter activity"/>
    <property type="evidence" value="ECO:0007669"/>
    <property type="project" value="InterPro"/>
</dbReference>
<dbReference type="GO" id="GO:0005886">
    <property type="term" value="C:plasma membrane"/>
    <property type="evidence" value="ECO:0007669"/>
    <property type="project" value="UniProtKB-SubCell"/>
</dbReference>
<accession>A0AAP2D631</accession>
<keyword evidence="3" id="KW-0175">Coiled coil</keyword>
<organism evidence="4 5">
    <name type="scientific">Dawidia soli</name>
    <dbReference type="NCBI Taxonomy" id="2782352"/>
    <lineage>
        <taxon>Bacteria</taxon>
        <taxon>Pseudomonadati</taxon>
        <taxon>Bacteroidota</taxon>
        <taxon>Cytophagia</taxon>
        <taxon>Cytophagales</taxon>
        <taxon>Chryseotaleaceae</taxon>
        <taxon>Dawidia</taxon>
    </lineage>
</organism>
<sequence>MIMDTKIKLHSILATGCILFLVTACSLPPSLVHRSENKTTPASFTGSQDTTNTARIQWRQYFTDPNLVALIDTALRNNQELNITIREIEIARNEVRARKGEYLPFLGIRAGAGFEKVGRYTNIGASEATTEIKPGKETPEPLPDYMVAAVANWELDIWKKLRNAKKAAVSRYLSSVEGRNFMVTNLIAEIANSYYELLALDNQMAILEQNIAIQSNVLEIVRMQKDAARVTELPVRRFEAQVLNTKSQLYLIRQSIVEAENRINFLVGRYPQPVQRNAESFLTLVPDSIHAGLPAQLLANRPDIRQAEMDLAAAKLDVKSARAQFYPSLGISAGIGFQSFNPSYLLRTPESLIYSLAGDLVAPLVNRNAIKATYYSANARQIQAIYHYERTILNAYVEVVNQLSKINNMKQSYQLKEREVQALTASIDISNNLFKSARADYMEVLITQRDALESRFELIETKKQQLNAMVNVYQALGGGWN</sequence>
<dbReference type="InterPro" id="IPR010131">
    <property type="entry name" value="MdtP/NodT-like"/>
</dbReference>
<evidence type="ECO:0000256" key="1">
    <source>
        <dbReference type="ARBA" id="ARBA00007613"/>
    </source>
</evidence>
<dbReference type="PROSITE" id="PS51257">
    <property type="entry name" value="PROKAR_LIPOPROTEIN"/>
    <property type="match status" value="1"/>
</dbReference>
<dbReference type="Pfam" id="PF02321">
    <property type="entry name" value="OEP"/>
    <property type="match status" value="2"/>
</dbReference>
<evidence type="ECO:0000256" key="3">
    <source>
        <dbReference type="SAM" id="Coils"/>
    </source>
</evidence>
<dbReference type="AlphaFoldDB" id="A0AAP2D631"/>
<gene>
    <name evidence="4" type="ORF">KK078_05495</name>
</gene>
<keyword evidence="5" id="KW-1185">Reference proteome</keyword>
<dbReference type="InterPro" id="IPR003423">
    <property type="entry name" value="OMP_efflux"/>
</dbReference>
<evidence type="ECO:0000313" key="4">
    <source>
        <dbReference type="EMBL" id="MBT1685998.1"/>
    </source>
</evidence>
<proteinExistence type="inferred from homology"/>
<dbReference type="Gene3D" id="1.20.1600.10">
    <property type="entry name" value="Outer membrane efflux proteins (OEP)"/>
    <property type="match status" value="1"/>
</dbReference>
<dbReference type="Gene3D" id="2.20.200.10">
    <property type="entry name" value="Outer membrane efflux proteins (OEP)"/>
    <property type="match status" value="1"/>
</dbReference>